<evidence type="ECO:0000313" key="3">
    <source>
        <dbReference type="Proteomes" id="UP000000657"/>
    </source>
</evidence>
<dbReference type="InterPro" id="IPR000601">
    <property type="entry name" value="PKD_dom"/>
</dbReference>
<dbReference type="GO" id="GO:0005975">
    <property type="term" value="P:carbohydrate metabolic process"/>
    <property type="evidence" value="ECO:0007669"/>
    <property type="project" value="UniProtKB-ARBA"/>
</dbReference>
<dbReference type="InterPro" id="IPR013783">
    <property type="entry name" value="Ig-like_fold"/>
</dbReference>
<protein>
    <recommendedName>
        <fullName evidence="1">PKD domain-containing protein</fullName>
    </recommendedName>
</protein>
<dbReference type="PROSITE" id="PS50093">
    <property type="entry name" value="PKD"/>
    <property type="match status" value="1"/>
</dbReference>
<dbReference type="RefSeq" id="WP_011606279.1">
    <property type="nucleotide sequence ID" value="NC_008278.1"/>
</dbReference>
<evidence type="ECO:0000259" key="1">
    <source>
        <dbReference type="PROSITE" id="PS50093"/>
    </source>
</evidence>
<dbReference type="KEGG" id="fal:FRAAL5177"/>
<dbReference type="Pfam" id="PF00801">
    <property type="entry name" value="PKD"/>
    <property type="match status" value="1"/>
</dbReference>
<organism evidence="2 3">
    <name type="scientific">Frankia alni (strain DSM 45986 / CECT 9034 / ACN14a)</name>
    <dbReference type="NCBI Taxonomy" id="326424"/>
    <lineage>
        <taxon>Bacteria</taxon>
        <taxon>Bacillati</taxon>
        <taxon>Actinomycetota</taxon>
        <taxon>Actinomycetes</taxon>
        <taxon>Frankiales</taxon>
        <taxon>Frankiaceae</taxon>
        <taxon>Frankia</taxon>
    </lineage>
</organism>
<dbReference type="HOGENOM" id="CLU_933024_0_0_11"/>
<keyword evidence="3" id="KW-1185">Reference proteome</keyword>
<accession>Q0RFC9</accession>
<name>Q0RFC9_FRAAA</name>
<evidence type="ECO:0000313" key="2">
    <source>
        <dbReference type="EMBL" id="CAJ63817.1"/>
    </source>
</evidence>
<dbReference type="InterPro" id="IPR035986">
    <property type="entry name" value="PKD_dom_sf"/>
</dbReference>
<dbReference type="SMART" id="SM00089">
    <property type="entry name" value="PKD"/>
    <property type="match status" value="1"/>
</dbReference>
<feature type="domain" description="PKD" evidence="1">
    <location>
        <begin position="202"/>
        <end position="251"/>
    </location>
</feature>
<reference evidence="2 3" key="1">
    <citation type="journal article" date="2007" name="Genome Res.">
        <title>Genome characteristics of facultatively symbiotic Frankia sp. strains reflect host range and host plant biogeography.</title>
        <authorList>
            <person name="Normand P."/>
            <person name="Lapierre P."/>
            <person name="Tisa L.S."/>
            <person name="Gogarten J.P."/>
            <person name="Alloisio N."/>
            <person name="Bagnarol E."/>
            <person name="Bassi C.A."/>
            <person name="Berry A.M."/>
            <person name="Bickhart D.M."/>
            <person name="Choisne N."/>
            <person name="Couloux A."/>
            <person name="Cournoyer B."/>
            <person name="Cruveiller S."/>
            <person name="Daubin V."/>
            <person name="Demange N."/>
            <person name="Francino M.P."/>
            <person name="Goltsman E."/>
            <person name="Huang Y."/>
            <person name="Kopp O.R."/>
            <person name="Labarre L."/>
            <person name="Lapidus A."/>
            <person name="Lavire C."/>
            <person name="Marechal J."/>
            <person name="Martinez M."/>
            <person name="Mastronunzio J.E."/>
            <person name="Mullin B.C."/>
            <person name="Niemann J."/>
            <person name="Pujic P."/>
            <person name="Rawnsley T."/>
            <person name="Rouy Z."/>
            <person name="Schenowitz C."/>
            <person name="Sellstedt A."/>
            <person name="Tavares F."/>
            <person name="Tomkins J.P."/>
            <person name="Vallenet D."/>
            <person name="Valverde C."/>
            <person name="Wall L.G."/>
            <person name="Wang Y."/>
            <person name="Medigue C."/>
            <person name="Benson D.R."/>
        </authorList>
    </citation>
    <scope>NUCLEOTIDE SEQUENCE [LARGE SCALE GENOMIC DNA]</scope>
    <source>
        <strain evidence="3">DSM 45986 / CECT 9034 / ACN14a</strain>
    </source>
</reference>
<dbReference type="InterPro" id="IPR022409">
    <property type="entry name" value="PKD/Chitinase_dom"/>
</dbReference>
<dbReference type="SUPFAM" id="SSF49299">
    <property type="entry name" value="PKD domain"/>
    <property type="match status" value="1"/>
</dbReference>
<gene>
    <name evidence="2" type="ordered locus">FRAAL5177</name>
</gene>
<dbReference type="EMBL" id="CT573213">
    <property type="protein sequence ID" value="CAJ63817.1"/>
    <property type="molecule type" value="Genomic_DNA"/>
</dbReference>
<sequence length="291" mass="30080">MVAVAVGLLAGVGGPLPGAGLPGLAGLPTAGRAEAAPGGETRVPCVGVLWGSCDTRATANGYQYSYHDGVLERIPAGADGGVPRRASCGQACPDDPAAVCELYELVGPDPAMTPAERAQFDQTMAGCNNYLLPDNAVPVAAVQAALADYLRDKLLPKPSIVIAPSGRSFANLATILYTPVPESYTFNVDEPVVATISAIPHYRWEFGDGGTGPDAPGRPYDSAISPRDHPEAYVSHEYARPGQYQVTLTVTWDGTFTLPGVAQAFALDPVTLAAAQGLVVNEAAGVLVHND</sequence>
<dbReference type="CDD" id="cd00146">
    <property type="entry name" value="PKD"/>
    <property type="match status" value="1"/>
</dbReference>
<dbReference type="Proteomes" id="UP000000657">
    <property type="component" value="Chromosome"/>
</dbReference>
<dbReference type="Gene3D" id="2.60.40.10">
    <property type="entry name" value="Immunoglobulins"/>
    <property type="match status" value="1"/>
</dbReference>
<dbReference type="eggNOG" id="ENOG5031YVD">
    <property type="taxonomic scope" value="Bacteria"/>
</dbReference>
<dbReference type="STRING" id="326424.FRAAL5177"/>
<dbReference type="AlphaFoldDB" id="Q0RFC9"/>
<proteinExistence type="predicted"/>